<reference evidence="5" key="2">
    <citation type="submission" date="2023-01" db="EMBL/GenBank/DDBJ databases">
        <title>Draft genome sequence of Agaribacter marinus strain NBRC 110023.</title>
        <authorList>
            <person name="Sun Q."/>
            <person name="Mori K."/>
        </authorList>
    </citation>
    <scope>NUCLEOTIDE SEQUENCE</scope>
    <source>
        <strain evidence="5">NBRC 110023</strain>
    </source>
</reference>
<keyword evidence="6" id="KW-1185">Reference proteome</keyword>
<evidence type="ECO:0000256" key="1">
    <source>
        <dbReference type="ARBA" id="ARBA00023125"/>
    </source>
</evidence>
<evidence type="ECO:0000256" key="3">
    <source>
        <dbReference type="SAM" id="Phobius"/>
    </source>
</evidence>
<organism evidence="5 6">
    <name type="scientific">Agaribacter marinus</name>
    <dbReference type="NCBI Taxonomy" id="1431249"/>
    <lineage>
        <taxon>Bacteria</taxon>
        <taxon>Pseudomonadati</taxon>
        <taxon>Pseudomonadota</taxon>
        <taxon>Gammaproteobacteria</taxon>
        <taxon>Alteromonadales</taxon>
        <taxon>Alteromonadaceae</taxon>
        <taxon>Agaribacter</taxon>
    </lineage>
</organism>
<keyword evidence="3" id="KW-0812">Transmembrane</keyword>
<dbReference type="SUPFAM" id="SSF82171">
    <property type="entry name" value="DPP6 N-terminal domain-like"/>
    <property type="match status" value="1"/>
</dbReference>
<dbReference type="AlphaFoldDB" id="A0AA37SSG2"/>
<feature type="domain" description="OmpR/PhoB-type" evidence="4">
    <location>
        <begin position="10"/>
        <end position="108"/>
    </location>
</feature>
<dbReference type="InterPro" id="IPR001867">
    <property type="entry name" value="OmpR/PhoB-type_DNA-bd"/>
</dbReference>
<dbReference type="Proteomes" id="UP001156601">
    <property type="component" value="Unassembled WGS sequence"/>
</dbReference>
<evidence type="ECO:0000313" key="6">
    <source>
        <dbReference type="Proteomes" id="UP001156601"/>
    </source>
</evidence>
<proteinExistence type="predicted"/>
<keyword evidence="3" id="KW-0472">Membrane</keyword>
<evidence type="ECO:0000313" key="5">
    <source>
        <dbReference type="EMBL" id="GLR69096.1"/>
    </source>
</evidence>
<keyword evidence="3" id="KW-1133">Transmembrane helix</keyword>
<protein>
    <recommendedName>
        <fullName evidence="4">OmpR/PhoB-type domain-containing protein</fullName>
    </recommendedName>
</protein>
<feature type="transmembrane region" description="Helical" evidence="3">
    <location>
        <begin position="126"/>
        <end position="145"/>
    </location>
</feature>
<dbReference type="RefSeq" id="WP_284215425.1">
    <property type="nucleotide sequence ID" value="NZ_BSOT01000001.1"/>
</dbReference>
<dbReference type="CDD" id="cd00383">
    <property type="entry name" value="trans_reg_C"/>
    <property type="match status" value="1"/>
</dbReference>
<name>A0AA37SSG2_9ALTE</name>
<accession>A0AA37SSG2</accession>
<dbReference type="GO" id="GO:0003677">
    <property type="term" value="F:DNA binding"/>
    <property type="evidence" value="ECO:0007669"/>
    <property type="project" value="UniProtKB-UniRule"/>
</dbReference>
<dbReference type="Pfam" id="PF00486">
    <property type="entry name" value="Trans_reg_C"/>
    <property type="match status" value="1"/>
</dbReference>
<dbReference type="Gene3D" id="1.10.10.10">
    <property type="entry name" value="Winged helix-like DNA-binding domain superfamily/Winged helix DNA-binding domain"/>
    <property type="match status" value="1"/>
</dbReference>
<dbReference type="InterPro" id="IPR016032">
    <property type="entry name" value="Sig_transdc_resp-reg_C-effctor"/>
</dbReference>
<dbReference type="GO" id="GO:0000160">
    <property type="term" value="P:phosphorelay signal transduction system"/>
    <property type="evidence" value="ECO:0007669"/>
    <property type="project" value="InterPro"/>
</dbReference>
<gene>
    <name evidence="5" type="ORF">GCM10007852_00040</name>
</gene>
<sequence length="696" mass="78198">MNTENIEAKNKVATFKQYTLDCNAGVLSDEQASYHLEPKVFQFMLLLISNQGEILTKPTIIEKLWNGKSASDEAIRALVKKTRESLKDDARSPQYIKTMPTKGYLFIPPVDFKQISISSKKSKLKYFLFLGMLCVTILFMSIAFLTTSPKDDVLPPVENTVVASVINGSVSKEVNVYYQSGESYLRLEKLYDEIGEVVKVSLEPEDLNNFLAFPGGAIEHFGISNDKKAFYAIVMRQEKRFINYWSLGANLALIEALEFELPKVNGNFVNFNFDENVVVESTIDLSKNTINLHLYGLINATERELSFTSPSTLNSELSVEISPDNKYVAVIVPQISHSDFLLFSIDDNVLIQQKSLPVSVVQSLWADDTKQIIFRSRDGYLLAYQLSSDSLISWNEPLLDVSELFGVCGDGCFIGRALKTDIGLAHYKWIEKPYFADGSVLHQIGNPRYPVAHDNRVFFIENADEQSQLIEYSSLDAQAVVLYTFEGKNELSYLSINQSGNLLAGILNGRVFIFNLEDKSFSLLKVPMVKMRVPVFHPNNENILYFSAADPLNGEAVFEYDLSQSTYERLQGGLLQKVPLGESMYLTVDQLGRLSVIKKTSLDSTSDSEEVIFETRVSSAVSWQLVDDKLLVLSINAIGYLSQINLSNGDVTKVQLPTLPRLSEFLYLPESDSFILPVTINSQHQIIKYEGLTKAY</sequence>
<dbReference type="InterPro" id="IPR036388">
    <property type="entry name" value="WH-like_DNA-bd_sf"/>
</dbReference>
<reference evidence="5" key="1">
    <citation type="journal article" date="2014" name="Int. J. Syst. Evol. Microbiol.">
        <title>Complete genome sequence of Corynebacterium casei LMG S-19264T (=DSM 44701T), isolated from a smear-ripened cheese.</title>
        <authorList>
            <consortium name="US DOE Joint Genome Institute (JGI-PGF)"/>
            <person name="Walter F."/>
            <person name="Albersmeier A."/>
            <person name="Kalinowski J."/>
            <person name="Ruckert C."/>
        </authorList>
    </citation>
    <scope>NUCLEOTIDE SEQUENCE</scope>
    <source>
        <strain evidence="5">NBRC 110023</strain>
    </source>
</reference>
<dbReference type="SMART" id="SM00862">
    <property type="entry name" value="Trans_reg_C"/>
    <property type="match status" value="1"/>
</dbReference>
<dbReference type="SUPFAM" id="SSF46894">
    <property type="entry name" value="C-terminal effector domain of the bipartite response regulators"/>
    <property type="match status" value="1"/>
</dbReference>
<dbReference type="GO" id="GO:0006355">
    <property type="term" value="P:regulation of DNA-templated transcription"/>
    <property type="evidence" value="ECO:0007669"/>
    <property type="project" value="InterPro"/>
</dbReference>
<comment type="caution">
    <text evidence="5">The sequence shown here is derived from an EMBL/GenBank/DDBJ whole genome shotgun (WGS) entry which is preliminary data.</text>
</comment>
<dbReference type="EMBL" id="BSOT01000001">
    <property type="protein sequence ID" value="GLR69096.1"/>
    <property type="molecule type" value="Genomic_DNA"/>
</dbReference>
<feature type="DNA-binding region" description="OmpR/PhoB-type" evidence="2">
    <location>
        <begin position="10"/>
        <end position="108"/>
    </location>
</feature>
<evidence type="ECO:0000259" key="4">
    <source>
        <dbReference type="PROSITE" id="PS51755"/>
    </source>
</evidence>
<keyword evidence="1 2" id="KW-0238">DNA-binding</keyword>
<dbReference type="PROSITE" id="PS51755">
    <property type="entry name" value="OMPR_PHOB"/>
    <property type="match status" value="1"/>
</dbReference>
<evidence type="ECO:0000256" key="2">
    <source>
        <dbReference type="PROSITE-ProRule" id="PRU01091"/>
    </source>
</evidence>